<gene>
    <name evidence="3" type="ORF">B4U80_01500</name>
</gene>
<dbReference type="SUPFAM" id="SSF54236">
    <property type="entry name" value="Ubiquitin-like"/>
    <property type="match status" value="1"/>
</dbReference>
<dbReference type="Proteomes" id="UP000288716">
    <property type="component" value="Unassembled WGS sequence"/>
</dbReference>
<dbReference type="EMBL" id="NCKV01002373">
    <property type="protein sequence ID" value="RWS26937.1"/>
    <property type="molecule type" value="Genomic_DNA"/>
</dbReference>
<dbReference type="InterPro" id="IPR000626">
    <property type="entry name" value="Ubiquitin-like_dom"/>
</dbReference>
<comment type="similarity">
    <text evidence="1">Belongs to the ubiquitin family. SUMO subfamily.</text>
</comment>
<feature type="domain" description="Ubiquitin-like" evidence="2">
    <location>
        <begin position="24"/>
        <end position="95"/>
    </location>
</feature>
<accession>A0A443SHC7</accession>
<dbReference type="OrthoDB" id="442921at2759"/>
<evidence type="ECO:0000259" key="2">
    <source>
        <dbReference type="SMART" id="SM00213"/>
    </source>
</evidence>
<reference evidence="3 4" key="1">
    <citation type="journal article" date="2018" name="Gigascience">
        <title>Genomes of trombidid mites reveal novel predicted allergens and laterally-transferred genes associated with secondary metabolism.</title>
        <authorList>
            <person name="Dong X."/>
            <person name="Chaisiri K."/>
            <person name="Xia D."/>
            <person name="Armstrong S.D."/>
            <person name="Fang Y."/>
            <person name="Donnelly M.J."/>
            <person name="Kadowaki T."/>
            <person name="McGarry J.W."/>
            <person name="Darby A.C."/>
            <person name="Makepeace B.L."/>
        </authorList>
    </citation>
    <scope>NUCLEOTIDE SEQUENCE [LARGE SCALE GENOMIC DNA]</scope>
    <source>
        <strain evidence="3">UoL-UT</strain>
    </source>
</reference>
<dbReference type="Gene3D" id="3.10.20.90">
    <property type="entry name" value="Phosphatidylinositol 3-kinase Catalytic Subunit, Chain A, domain 1"/>
    <property type="match status" value="1"/>
</dbReference>
<dbReference type="VEuPathDB" id="VectorBase:LDEU005103"/>
<dbReference type="SMART" id="SM00213">
    <property type="entry name" value="UBQ"/>
    <property type="match status" value="1"/>
</dbReference>
<keyword evidence="4" id="KW-1185">Reference proteome</keyword>
<dbReference type="PANTHER" id="PTHR10562">
    <property type="entry name" value="SMALL UBIQUITIN-RELATED MODIFIER"/>
    <property type="match status" value="1"/>
</dbReference>
<organism evidence="3 4">
    <name type="scientific">Leptotrombidium deliense</name>
    <dbReference type="NCBI Taxonomy" id="299467"/>
    <lineage>
        <taxon>Eukaryota</taxon>
        <taxon>Metazoa</taxon>
        <taxon>Ecdysozoa</taxon>
        <taxon>Arthropoda</taxon>
        <taxon>Chelicerata</taxon>
        <taxon>Arachnida</taxon>
        <taxon>Acari</taxon>
        <taxon>Acariformes</taxon>
        <taxon>Trombidiformes</taxon>
        <taxon>Prostigmata</taxon>
        <taxon>Anystina</taxon>
        <taxon>Parasitengona</taxon>
        <taxon>Trombiculoidea</taxon>
        <taxon>Trombiculidae</taxon>
        <taxon>Leptotrombidium</taxon>
    </lineage>
</organism>
<comment type="caution">
    <text evidence="3">The sequence shown here is derived from an EMBL/GenBank/DDBJ whole genome shotgun (WGS) entry which is preliminary data.</text>
</comment>
<sequence>MQFDLWANVEFRVTKEKREQKDFVKLRVIDQNNNEVNYRMRKSLQMKKLMDAYSERVGIDRNSLKFYVEHKKIENYDTPATLLLDDDDVIDVLFAIYISG</sequence>
<evidence type="ECO:0000313" key="4">
    <source>
        <dbReference type="Proteomes" id="UP000288716"/>
    </source>
</evidence>
<dbReference type="InterPro" id="IPR029071">
    <property type="entry name" value="Ubiquitin-like_domsf"/>
</dbReference>
<proteinExistence type="inferred from homology"/>
<dbReference type="Pfam" id="PF11976">
    <property type="entry name" value="Rad60-SLD"/>
    <property type="match status" value="1"/>
</dbReference>
<protein>
    <submittedName>
        <fullName evidence="3">Small ubiquitin-related modifier 1-like protein</fullName>
    </submittedName>
</protein>
<dbReference type="InterPro" id="IPR022617">
    <property type="entry name" value="Rad60/SUMO-like_dom"/>
</dbReference>
<evidence type="ECO:0000256" key="1">
    <source>
        <dbReference type="ARBA" id="ARBA00009185"/>
    </source>
</evidence>
<dbReference type="AlphaFoldDB" id="A0A443SHC7"/>
<evidence type="ECO:0000313" key="3">
    <source>
        <dbReference type="EMBL" id="RWS26937.1"/>
    </source>
</evidence>
<name>A0A443SHC7_9ACAR</name>
<dbReference type="STRING" id="299467.A0A443SHC7"/>